<dbReference type="KEGG" id="ksc:CD178_02082"/>
<protein>
    <submittedName>
        <fullName evidence="2">Uncharacterized protein</fullName>
    </submittedName>
</protein>
<evidence type="ECO:0000313" key="2">
    <source>
        <dbReference type="EMBL" id="AXY22838.1"/>
    </source>
</evidence>
<accession>A0A347WD95</accession>
<dbReference type="OrthoDB" id="9816323at2"/>
<feature type="transmembrane region" description="Helical" evidence="1">
    <location>
        <begin position="63"/>
        <end position="84"/>
    </location>
</feature>
<name>A0A347WD95_9PROT</name>
<proteinExistence type="predicted"/>
<dbReference type="Proteomes" id="UP000264120">
    <property type="component" value="Chromosome"/>
</dbReference>
<gene>
    <name evidence="2" type="ORF">CD178_02082</name>
</gene>
<sequence length="85" mass="9788">MGRRRGIGFSPRIPSLTKKIAAKTSYKRYIRHNLGFKAPRGWGWLTNPRRAAYNRAYYRKSKLWSSLPGWIVIGIILTALLGAFH</sequence>
<keyword evidence="3" id="KW-1185">Reference proteome</keyword>
<dbReference type="AlphaFoldDB" id="A0A347WD95"/>
<keyword evidence="1" id="KW-0812">Transmembrane</keyword>
<evidence type="ECO:0000313" key="3">
    <source>
        <dbReference type="Proteomes" id="UP000264120"/>
    </source>
</evidence>
<dbReference type="EMBL" id="CP023036">
    <property type="protein sequence ID" value="AXY22838.1"/>
    <property type="molecule type" value="Genomic_DNA"/>
</dbReference>
<keyword evidence="1" id="KW-1133">Transmembrane helix</keyword>
<evidence type="ECO:0000256" key="1">
    <source>
        <dbReference type="SAM" id="Phobius"/>
    </source>
</evidence>
<reference evidence="2 3" key="1">
    <citation type="submission" date="2017-08" db="EMBL/GenBank/DDBJ databases">
        <title>Complete genome sequence of Gluconacetobacter saccharivorans CV1 isolated from Fermented Vinegar.</title>
        <authorList>
            <person name="Kim S.-Y."/>
        </authorList>
    </citation>
    <scope>NUCLEOTIDE SEQUENCE [LARGE SCALE GENOMIC DNA]</scope>
    <source>
        <strain evidence="2 3">CV1</strain>
    </source>
</reference>
<organism evidence="2 3">
    <name type="scientific">Komagataeibacter saccharivorans</name>
    <dbReference type="NCBI Taxonomy" id="265959"/>
    <lineage>
        <taxon>Bacteria</taxon>
        <taxon>Pseudomonadati</taxon>
        <taxon>Pseudomonadota</taxon>
        <taxon>Alphaproteobacteria</taxon>
        <taxon>Acetobacterales</taxon>
        <taxon>Acetobacteraceae</taxon>
        <taxon>Komagataeibacter</taxon>
    </lineage>
</organism>
<keyword evidence="1" id="KW-0472">Membrane</keyword>